<dbReference type="KEGG" id="rpm:RSPPHO_01275"/>
<dbReference type="AlphaFoldDB" id="H6SSM2"/>
<dbReference type="RefSeq" id="WP_014414540.1">
    <property type="nucleotide sequence ID" value="NC_017059.1"/>
</dbReference>
<dbReference type="PATRIC" id="fig|1150469.3.peg.1436"/>
<dbReference type="OrthoDB" id="10000549at2"/>
<name>H6SSM2_PARPM</name>
<gene>
    <name evidence="1" type="ORF">RSPPHO_01275</name>
</gene>
<keyword evidence="2" id="KW-1185">Reference proteome</keyword>
<evidence type="ECO:0000313" key="1">
    <source>
        <dbReference type="EMBL" id="CCG07901.1"/>
    </source>
</evidence>
<proteinExistence type="predicted"/>
<accession>H6SSM2</accession>
<dbReference type="HOGENOM" id="CLU_3029466_0_0_5"/>
<dbReference type="EMBL" id="HE663493">
    <property type="protein sequence ID" value="CCG07901.1"/>
    <property type="molecule type" value="Genomic_DNA"/>
</dbReference>
<reference evidence="1 2" key="1">
    <citation type="submission" date="2012-02" db="EMBL/GenBank/DDBJ databases">
        <title>Shotgun genome sequence of Phaeospirillum photometricum DSM 122.</title>
        <authorList>
            <person name="Duquesne K."/>
            <person name="Sturgis J."/>
        </authorList>
    </citation>
    <scope>NUCLEOTIDE SEQUENCE [LARGE SCALE GENOMIC DNA]</scope>
    <source>
        <strain evidence="2">DSM122</strain>
    </source>
</reference>
<dbReference type="Proteomes" id="UP000033220">
    <property type="component" value="Chromosome DSM 122"/>
</dbReference>
<evidence type="ECO:0000313" key="2">
    <source>
        <dbReference type="Proteomes" id="UP000033220"/>
    </source>
</evidence>
<organism evidence="1 2">
    <name type="scientific">Pararhodospirillum photometricum DSM 122</name>
    <dbReference type="NCBI Taxonomy" id="1150469"/>
    <lineage>
        <taxon>Bacteria</taxon>
        <taxon>Pseudomonadati</taxon>
        <taxon>Pseudomonadota</taxon>
        <taxon>Alphaproteobacteria</taxon>
        <taxon>Rhodospirillales</taxon>
        <taxon>Rhodospirillaceae</taxon>
        <taxon>Pararhodospirillum</taxon>
    </lineage>
</organism>
<protein>
    <submittedName>
        <fullName evidence="1">Uncharacterized protein</fullName>
    </submittedName>
</protein>
<sequence>MTAERIPPGASREIEGTLAPTPCAALTLMRDPVVTQCRQGDDDCRGAIVLNGGSD</sequence>